<name>A0ABZ3FK89_9ACTN</name>
<evidence type="ECO:0000313" key="3">
    <source>
        <dbReference type="EMBL" id="XAN06449.1"/>
    </source>
</evidence>
<evidence type="ECO:0000256" key="2">
    <source>
        <dbReference type="SAM" id="SignalP"/>
    </source>
</evidence>
<dbReference type="PROSITE" id="PS51257">
    <property type="entry name" value="PROKAR_LIPOPROTEIN"/>
    <property type="match status" value="1"/>
</dbReference>
<reference evidence="3 4" key="1">
    <citation type="submission" date="2024-04" db="EMBL/GenBank/DDBJ databases">
        <title>Isolation of an actinomycete strain from pig manure.</title>
        <authorList>
            <person name="Gong T."/>
            <person name="Yu Z."/>
            <person name="An M."/>
            <person name="Wei C."/>
            <person name="Yang W."/>
            <person name="Liu L."/>
        </authorList>
    </citation>
    <scope>NUCLEOTIDE SEQUENCE [LARGE SCALE GENOMIC DNA]</scope>
    <source>
        <strain evidence="3 4">ZF39</strain>
    </source>
</reference>
<evidence type="ECO:0000256" key="1">
    <source>
        <dbReference type="SAM" id="MobiDB-lite"/>
    </source>
</evidence>
<accession>A0ABZ3FK89</accession>
<protein>
    <recommendedName>
        <fullName evidence="5">Secreted protein</fullName>
    </recommendedName>
</protein>
<dbReference type="EMBL" id="CP154795">
    <property type="protein sequence ID" value="XAN06449.1"/>
    <property type="molecule type" value="Genomic_DNA"/>
</dbReference>
<gene>
    <name evidence="3" type="ORF">AADG42_03695</name>
</gene>
<dbReference type="Gene3D" id="2.130.10.10">
    <property type="entry name" value="YVTN repeat-like/Quinoprotein amine dehydrogenase"/>
    <property type="match status" value="1"/>
</dbReference>
<keyword evidence="4" id="KW-1185">Reference proteome</keyword>
<sequence>MRTHLRARLVGAALIGVTGLALSACSGAQPAGSPGGAEPDRTSSSAPEVTNARLGITYDGGVMIVEEETMKHLGDLRAEGQLSIRPAGDQRHLLVSVAEGFRVLDTGVEVRGHDDHVHLYGHDPKLTDVVFPAPKPGHAVVHDNRLALFSDEAGTIQVLDPHDLLKGPAAATTTTVPAHHGVAVPTADGLIVSRPEVNGVNVLDASGAVRATTSDCPKLHGEATANEAVTFGCADGTIIVRDAEITKVTSPDAGGRMATQVGSHNSDIVLADYRLEGQPLDRVALVDTESDSIRVVQLPAPYSSRSLGRVAEGQALVLTTDGNLHIINEKDGSVTGVIKVIEPWIAPEKFSDPRPALRVVGNIAYVTEPASSKLHAVHLPTSELVDSVTLPHVPNQIADVGLGAEAHHHD</sequence>
<proteinExistence type="predicted"/>
<dbReference type="Proteomes" id="UP001442841">
    <property type="component" value="Chromosome"/>
</dbReference>
<evidence type="ECO:0008006" key="5">
    <source>
        <dbReference type="Google" id="ProtNLM"/>
    </source>
</evidence>
<feature type="signal peptide" evidence="2">
    <location>
        <begin position="1"/>
        <end position="23"/>
    </location>
</feature>
<organism evidence="3 4">
    <name type="scientific">Ammonicoccus fulvus</name>
    <dbReference type="NCBI Taxonomy" id="3138240"/>
    <lineage>
        <taxon>Bacteria</taxon>
        <taxon>Bacillati</taxon>
        <taxon>Actinomycetota</taxon>
        <taxon>Actinomycetes</taxon>
        <taxon>Propionibacteriales</taxon>
        <taxon>Propionibacteriaceae</taxon>
        <taxon>Ammonicoccus</taxon>
    </lineage>
</organism>
<dbReference type="RefSeq" id="WP_425307878.1">
    <property type="nucleotide sequence ID" value="NZ_CP154795.1"/>
</dbReference>
<dbReference type="InterPro" id="IPR015943">
    <property type="entry name" value="WD40/YVTN_repeat-like_dom_sf"/>
</dbReference>
<dbReference type="InterPro" id="IPR011044">
    <property type="entry name" value="Quino_amine_DH_bsu"/>
</dbReference>
<dbReference type="SUPFAM" id="SSF50969">
    <property type="entry name" value="YVTN repeat-like/Quinoprotein amine dehydrogenase"/>
    <property type="match status" value="1"/>
</dbReference>
<feature type="chain" id="PRO_5047000297" description="Secreted protein" evidence="2">
    <location>
        <begin position="24"/>
        <end position="410"/>
    </location>
</feature>
<evidence type="ECO:0000313" key="4">
    <source>
        <dbReference type="Proteomes" id="UP001442841"/>
    </source>
</evidence>
<keyword evidence="2" id="KW-0732">Signal</keyword>
<feature type="region of interest" description="Disordered" evidence="1">
    <location>
        <begin position="26"/>
        <end position="51"/>
    </location>
</feature>